<evidence type="ECO:0000313" key="1">
    <source>
        <dbReference type="EMBL" id="JAD85757.1"/>
    </source>
</evidence>
<protein>
    <submittedName>
        <fullName evidence="1">Uncharacterized protein</fullName>
    </submittedName>
</protein>
<name>A0A0A9DPP4_ARUDO</name>
<dbReference type="AlphaFoldDB" id="A0A0A9DPP4"/>
<accession>A0A0A9DPP4</accession>
<sequence length="38" mass="4772">MHHVAVYAEFRRDWPEALKFYEEGIRGLREVHWSKWNQ</sequence>
<reference evidence="1" key="1">
    <citation type="submission" date="2014-09" db="EMBL/GenBank/DDBJ databases">
        <authorList>
            <person name="Magalhaes I.L.F."/>
            <person name="Oliveira U."/>
            <person name="Santos F.R."/>
            <person name="Vidigal T.H.D.A."/>
            <person name="Brescovit A.D."/>
            <person name="Santos A.J."/>
        </authorList>
    </citation>
    <scope>NUCLEOTIDE SEQUENCE</scope>
    <source>
        <tissue evidence="1">Shoot tissue taken approximately 20 cm above the soil surface</tissue>
    </source>
</reference>
<dbReference type="EMBL" id="GBRH01212138">
    <property type="protein sequence ID" value="JAD85757.1"/>
    <property type="molecule type" value="Transcribed_RNA"/>
</dbReference>
<reference evidence="1" key="2">
    <citation type="journal article" date="2015" name="Data Brief">
        <title>Shoot transcriptome of the giant reed, Arundo donax.</title>
        <authorList>
            <person name="Barrero R.A."/>
            <person name="Guerrero F.D."/>
            <person name="Moolhuijzen P."/>
            <person name="Goolsby J.A."/>
            <person name="Tidwell J."/>
            <person name="Bellgard S.E."/>
            <person name="Bellgard M.I."/>
        </authorList>
    </citation>
    <scope>NUCLEOTIDE SEQUENCE</scope>
    <source>
        <tissue evidence="1">Shoot tissue taken approximately 20 cm above the soil surface</tissue>
    </source>
</reference>
<proteinExistence type="predicted"/>
<organism evidence="1">
    <name type="scientific">Arundo donax</name>
    <name type="common">Giant reed</name>
    <name type="synonym">Donax arundinaceus</name>
    <dbReference type="NCBI Taxonomy" id="35708"/>
    <lineage>
        <taxon>Eukaryota</taxon>
        <taxon>Viridiplantae</taxon>
        <taxon>Streptophyta</taxon>
        <taxon>Embryophyta</taxon>
        <taxon>Tracheophyta</taxon>
        <taxon>Spermatophyta</taxon>
        <taxon>Magnoliopsida</taxon>
        <taxon>Liliopsida</taxon>
        <taxon>Poales</taxon>
        <taxon>Poaceae</taxon>
        <taxon>PACMAD clade</taxon>
        <taxon>Arundinoideae</taxon>
        <taxon>Arundineae</taxon>
        <taxon>Arundo</taxon>
    </lineage>
</organism>